<organism evidence="1">
    <name type="scientific">marine metagenome</name>
    <dbReference type="NCBI Taxonomy" id="408172"/>
    <lineage>
        <taxon>unclassified sequences</taxon>
        <taxon>metagenomes</taxon>
        <taxon>ecological metagenomes</taxon>
    </lineage>
</organism>
<gene>
    <name evidence="1" type="ORF">METZ01_LOCUS353909</name>
</gene>
<protein>
    <submittedName>
        <fullName evidence="1">Uncharacterized protein</fullName>
    </submittedName>
</protein>
<sequence length="98" mass="11012">MQKQQRDEVFSSISAEETTIYRDLIREVRAQRKASSIGQFTAREVLGPRMDGLPSGVQDALNAVIARDEMGPMPGEQPPDFELKLMGSEERVRLSSFK</sequence>
<proteinExistence type="predicted"/>
<dbReference type="EMBL" id="UINC01124125">
    <property type="protein sequence ID" value="SVD01055.1"/>
    <property type="molecule type" value="Genomic_DNA"/>
</dbReference>
<reference evidence="1" key="1">
    <citation type="submission" date="2018-05" db="EMBL/GenBank/DDBJ databases">
        <authorList>
            <person name="Lanie J.A."/>
            <person name="Ng W.-L."/>
            <person name="Kazmierczak K.M."/>
            <person name="Andrzejewski T.M."/>
            <person name="Davidsen T.M."/>
            <person name="Wayne K.J."/>
            <person name="Tettelin H."/>
            <person name="Glass J.I."/>
            <person name="Rusch D."/>
            <person name="Podicherti R."/>
            <person name="Tsui H.-C.T."/>
            <person name="Winkler M.E."/>
        </authorList>
    </citation>
    <scope>NUCLEOTIDE SEQUENCE</scope>
</reference>
<evidence type="ECO:0000313" key="1">
    <source>
        <dbReference type="EMBL" id="SVD01055.1"/>
    </source>
</evidence>
<accession>A0A382RV52</accession>
<dbReference type="AlphaFoldDB" id="A0A382RV52"/>
<name>A0A382RV52_9ZZZZ</name>